<name>A0AAQ4Q645_GASAC</name>
<protein>
    <recommendedName>
        <fullName evidence="3">Kisspeptin 2</fullName>
    </recommendedName>
</protein>
<accession>A0AAQ4Q645</accession>
<proteinExistence type="predicted"/>
<sequence>MGALLEAQVLCLKQLVEAVGPTLSDAPALGSLLLTRVWMQRERIMRLFALVVVCGLMVVNDGGSVRAARPGFDFAQRILPKGSVLSTLTRRTIGAFLADDANPCFSLRENEEQRRLLCNDRRNQFNFNPFGLRFGKRYIYRRAVKRARTNTLSPLSLRSSLFLR</sequence>
<dbReference type="AlphaFoldDB" id="A0AAQ4Q645"/>
<reference evidence="1" key="2">
    <citation type="submission" date="2025-08" db="UniProtKB">
        <authorList>
            <consortium name="Ensembl"/>
        </authorList>
    </citation>
    <scope>IDENTIFICATION</scope>
</reference>
<reference evidence="1 2" key="1">
    <citation type="journal article" date="2021" name="G3 (Bethesda)">
        <title>Improved contiguity of the threespine stickleback genome using long-read sequencing.</title>
        <authorList>
            <person name="Nath S."/>
            <person name="Shaw D.E."/>
            <person name="White M.A."/>
        </authorList>
    </citation>
    <scope>NUCLEOTIDE SEQUENCE [LARGE SCALE GENOMIC DNA]</scope>
    <source>
        <strain evidence="1 2">Lake Benthic</strain>
    </source>
</reference>
<organism evidence="1 2">
    <name type="scientific">Gasterosteus aculeatus aculeatus</name>
    <name type="common">three-spined stickleback</name>
    <dbReference type="NCBI Taxonomy" id="481459"/>
    <lineage>
        <taxon>Eukaryota</taxon>
        <taxon>Metazoa</taxon>
        <taxon>Chordata</taxon>
        <taxon>Craniata</taxon>
        <taxon>Vertebrata</taxon>
        <taxon>Euteleostomi</taxon>
        <taxon>Actinopterygii</taxon>
        <taxon>Neopterygii</taxon>
        <taxon>Teleostei</taxon>
        <taxon>Neoteleostei</taxon>
        <taxon>Acanthomorphata</taxon>
        <taxon>Eupercaria</taxon>
        <taxon>Perciformes</taxon>
        <taxon>Cottioidei</taxon>
        <taxon>Gasterosteales</taxon>
        <taxon>Gasterosteidae</taxon>
        <taxon>Gasterosteus</taxon>
    </lineage>
</organism>
<dbReference type="GeneTree" id="ENSGT00670000099475"/>
<evidence type="ECO:0000313" key="1">
    <source>
        <dbReference type="Ensembl" id="ENSGACP00000045651.1"/>
    </source>
</evidence>
<dbReference type="Proteomes" id="UP000007635">
    <property type="component" value="Chromosome IV"/>
</dbReference>
<keyword evidence="2" id="KW-1185">Reference proteome</keyword>
<evidence type="ECO:0000313" key="2">
    <source>
        <dbReference type="Proteomes" id="UP000007635"/>
    </source>
</evidence>
<reference evidence="1" key="3">
    <citation type="submission" date="2025-09" db="UniProtKB">
        <authorList>
            <consortium name="Ensembl"/>
        </authorList>
    </citation>
    <scope>IDENTIFICATION</scope>
</reference>
<evidence type="ECO:0008006" key="3">
    <source>
        <dbReference type="Google" id="ProtNLM"/>
    </source>
</evidence>
<dbReference type="Ensembl" id="ENSGACT00000032565.1">
    <property type="protein sequence ID" value="ENSGACP00000045651.1"/>
    <property type="gene ID" value="ENSGACG00000035845.1"/>
</dbReference>